<sequence>MDALTVEALLSGRAVPIRGEEKSAIGKVPVVGATEIGPLGLAGDEQADRRVHGGPDMALHHYPRDHYAFWRTLKPDHPMLSSAGAFGENISVARLVEDGVCIGDRFALGSAIVEISQARQPCWKQGHVMQWPEMVALIVKSARCGWYYRVTKAGTASSGDIITRISNPFPQWTVARVFSLLIKGEGKSEPEALEQLAGLEPLSGVWRAKAAALLGR</sequence>
<dbReference type="AlphaFoldDB" id="A0A3D9FBV5"/>
<dbReference type="PANTHER" id="PTHR30212">
    <property type="entry name" value="PROTEIN YIIM"/>
    <property type="match status" value="1"/>
</dbReference>
<dbReference type="PANTHER" id="PTHR30212:SF2">
    <property type="entry name" value="PROTEIN YIIM"/>
    <property type="match status" value="1"/>
</dbReference>
<dbReference type="EMBL" id="QRDP01000004">
    <property type="protein sequence ID" value="RED15275.1"/>
    <property type="molecule type" value="Genomic_DNA"/>
</dbReference>
<dbReference type="SUPFAM" id="SSF50800">
    <property type="entry name" value="PK beta-barrel domain-like"/>
    <property type="match status" value="1"/>
</dbReference>
<accession>A0A3D9FBV5</accession>
<dbReference type="GO" id="GO:0003824">
    <property type="term" value="F:catalytic activity"/>
    <property type="evidence" value="ECO:0007669"/>
    <property type="project" value="InterPro"/>
</dbReference>
<dbReference type="GO" id="GO:0030170">
    <property type="term" value="F:pyridoxal phosphate binding"/>
    <property type="evidence" value="ECO:0007669"/>
    <property type="project" value="InterPro"/>
</dbReference>
<dbReference type="Proteomes" id="UP000256310">
    <property type="component" value="Unassembled WGS sequence"/>
</dbReference>
<protein>
    <submittedName>
        <fullName evidence="2">MOSC domain-containing protein YiiM</fullName>
    </submittedName>
</protein>
<evidence type="ECO:0000313" key="2">
    <source>
        <dbReference type="EMBL" id="RED15275.1"/>
    </source>
</evidence>
<dbReference type="InterPro" id="IPR005302">
    <property type="entry name" value="MoCF_Sase_C"/>
</dbReference>
<dbReference type="OrthoDB" id="9786134at2"/>
<reference evidence="2 3" key="1">
    <citation type="submission" date="2018-07" db="EMBL/GenBank/DDBJ databases">
        <title>Genomic Encyclopedia of Type Strains, Phase IV (KMG-IV): sequencing the most valuable type-strain genomes for metagenomic binning, comparative biology and taxonomic classification.</title>
        <authorList>
            <person name="Goeker M."/>
        </authorList>
    </citation>
    <scope>NUCLEOTIDE SEQUENCE [LARGE SCALE GENOMIC DNA]</scope>
    <source>
        <strain evidence="2 3">DSM 26725</strain>
    </source>
</reference>
<keyword evidence="3" id="KW-1185">Reference proteome</keyword>
<dbReference type="GO" id="GO:0030151">
    <property type="term" value="F:molybdenum ion binding"/>
    <property type="evidence" value="ECO:0007669"/>
    <property type="project" value="InterPro"/>
</dbReference>
<feature type="domain" description="MOSC" evidence="1">
    <location>
        <begin position="28"/>
        <end position="165"/>
    </location>
</feature>
<gene>
    <name evidence="2" type="ORF">DFR46_0262</name>
</gene>
<dbReference type="RefSeq" id="WP_116234816.1">
    <property type="nucleotide sequence ID" value="NZ_QRDP01000004.1"/>
</dbReference>
<comment type="caution">
    <text evidence="2">The sequence shown here is derived from an EMBL/GenBank/DDBJ whole genome shotgun (WGS) entry which is preliminary data.</text>
</comment>
<dbReference type="InterPro" id="IPR011037">
    <property type="entry name" value="Pyrv_Knase-like_insert_dom_sf"/>
</dbReference>
<organism evidence="2 3">
    <name type="scientific">Parasphingopyxis lamellibrachiae</name>
    <dbReference type="NCBI Taxonomy" id="680125"/>
    <lineage>
        <taxon>Bacteria</taxon>
        <taxon>Pseudomonadati</taxon>
        <taxon>Pseudomonadota</taxon>
        <taxon>Alphaproteobacteria</taxon>
        <taxon>Sphingomonadales</taxon>
        <taxon>Sphingomonadaceae</taxon>
        <taxon>Parasphingopyxis</taxon>
    </lineage>
</organism>
<dbReference type="InterPro" id="IPR052353">
    <property type="entry name" value="Benzoxazolinone_Detox_Enz"/>
</dbReference>
<dbReference type="Pfam" id="PF03473">
    <property type="entry name" value="MOSC"/>
    <property type="match status" value="1"/>
</dbReference>
<evidence type="ECO:0000313" key="3">
    <source>
        <dbReference type="Proteomes" id="UP000256310"/>
    </source>
</evidence>
<proteinExistence type="predicted"/>
<dbReference type="PROSITE" id="PS51340">
    <property type="entry name" value="MOSC"/>
    <property type="match status" value="1"/>
</dbReference>
<name>A0A3D9FBV5_9SPHN</name>
<dbReference type="Gene3D" id="2.40.33.20">
    <property type="entry name" value="PK beta-barrel domain-like"/>
    <property type="match status" value="1"/>
</dbReference>
<evidence type="ECO:0000259" key="1">
    <source>
        <dbReference type="PROSITE" id="PS51340"/>
    </source>
</evidence>